<dbReference type="GO" id="GO:0000978">
    <property type="term" value="F:RNA polymerase II cis-regulatory region sequence-specific DNA binding"/>
    <property type="evidence" value="ECO:0007669"/>
    <property type="project" value="TreeGrafter"/>
</dbReference>
<dbReference type="SMART" id="SM00355">
    <property type="entry name" value="ZnF_C2H2"/>
    <property type="match status" value="2"/>
</dbReference>
<keyword evidence="2 4" id="KW-0863">Zinc-finger</keyword>
<evidence type="ECO:0000256" key="1">
    <source>
        <dbReference type="ARBA" id="ARBA00022723"/>
    </source>
</evidence>
<dbReference type="PANTHER" id="PTHR23235">
    <property type="entry name" value="KRUEPPEL-LIKE TRANSCRIPTION FACTOR"/>
    <property type="match status" value="1"/>
</dbReference>
<name>A0A507EJ40_9FUNG</name>
<dbReference type="InterPro" id="IPR036236">
    <property type="entry name" value="Znf_C2H2_sf"/>
</dbReference>
<dbReference type="EMBL" id="QEAP01000611">
    <property type="protein sequence ID" value="TPX63405.1"/>
    <property type="molecule type" value="Genomic_DNA"/>
</dbReference>
<evidence type="ECO:0000256" key="5">
    <source>
        <dbReference type="SAM" id="MobiDB-lite"/>
    </source>
</evidence>
<feature type="domain" description="C2H2-type" evidence="6">
    <location>
        <begin position="83"/>
        <end position="110"/>
    </location>
</feature>
<dbReference type="InterPro" id="IPR013087">
    <property type="entry name" value="Znf_C2H2_type"/>
</dbReference>
<evidence type="ECO:0000313" key="8">
    <source>
        <dbReference type="Proteomes" id="UP000320333"/>
    </source>
</evidence>
<dbReference type="GO" id="GO:0000981">
    <property type="term" value="F:DNA-binding transcription factor activity, RNA polymerase II-specific"/>
    <property type="evidence" value="ECO:0007669"/>
    <property type="project" value="TreeGrafter"/>
</dbReference>
<dbReference type="GO" id="GO:0008270">
    <property type="term" value="F:zinc ion binding"/>
    <property type="evidence" value="ECO:0007669"/>
    <property type="project" value="UniProtKB-KW"/>
</dbReference>
<dbReference type="PANTHER" id="PTHR23235:SF139">
    <property type="entry name" value="HUCKEBEIN"/>
    <property type="match status" value="1"/>
</dbReference>
<sequence length="208" mass="23072">MAGLPFVFPPLPPRSDTHKHRSDTASPDILQQQQQLQLQQHNNNNSNMRLKRYSCKFPGCTKDFSTSGHAARHARLHQNHKPFACDQCHMSFYRNDNLTQHKRSHNNVSSSSPSATTSPTLPNVRDYQKQQQQQMPRSHSVDQTQFPTQFIQQPPLLGSSSAAATVTAAAAVESVGPCVPEYSPPPSPASKTATARKLSKTSVEFLLE</sequence>
<dbReference type="FunFam" id="3.30.160.60:FF:002343">
    <property type="entry name" value="Zinc finger protein 33A"/>
    <property type="match status" value="1"/>
</dbReference>
<dbReference type="AlphaFoldDB" id="A0A507EJ40"/>
<evidence type="ECO:0000256" key="2">
    <source>
        <dbReference type="ARBA" id="ARBA00022771"/>
    </source>
</evidence>
<keyword evidence="8" id="KW-1185">Reference proteome</keyword>
<dbReference type="OrthoDB" id="6365676at2759"/>
<comment type="caution">
    <text evidence="7">The sequence shown here is derived from an EMBL/GenBank/DDBJ whole genome shotgun (WGS) entry which is preliminary data.</text>
</comment>
<evidence type="ECO:0000256" key="4">
    <source>
        <dbReference type="PROSITE-ProRule" id="PRU00042"/>
    </source>
</evidence>
<protein>
    <recommendedName>
        <fullName evidence="6">C2H2-type domain-containing protein</fullName>
    </recommendedName>
</protein>
<dbReference type="SUPFAM" id="SSF57667">
    <property type="entry name" value="beta-beta-alpha zinc fingers"/>
    <property type="match status" value="1"/>
</dbReference>
<dbReference type="PROSITE" id="PS00028">
    <property type="entry name" value="ZINC_FINGER_C2H2_1"/>
    <property type="match status" value="2"/>
</dbReference>
<dbReference type="Pfam" id="PF00096">
    <property type="entry name" value="zf-C2H2"/>
    <property type="match status" value="2"/>
</dbReference>
<evidence type="ECO:0000256" key="3">
    <source>
        <dbReference type="ARBA" id="ARBA00022833"/>
    </source>
</evidence>
<dbReference type="Gene3D" id="3.30.160.60">
    <property type="entry name" value="Classic Zinc Finger"/>
    <property type="match status" value="2"/>
</dbReference>
<feature type="region of interest" description="Disordered" evidence="5">
    <location>
        <begin position="1"/>
        <end position="27"/>
    </location>
</feature>
<feature type="region of interest" description="Disordered" evidence="5">
    <location>
        <begin position="102"/>
        <end position="141"/>
    </location>
</feature>
<keyword evidence="3" id="KW-0862">Zinc</keyword>
<dbReference type="PROSITE" id="PS50157">
    <property type="entry name" value="ZINC_FINGER_C2H2_2"/>
    <property type="match status" value="2"/>
</dbReference>
<reference evidence="7 8" key="1">
    <citation type="journal article" date="2019" name="Sci. Rep.">
        <title>Comparative genomics of chytrid fungi reveal insights into the obligate biotrophic and pathogenic lifestyle of Synchytrium endobioticum.</title>
        <authorList>
            <person name="van de Vossenberg B.T.L.H."/>
            <person name="Warris S."/>
            <person name="Nguyen H.D.T."/>
            <person name="van Gent-Pelzer M.P.E."/>
            <person name="Joly D.L."/>
            <person name="van de Geest H.C."/>
            <person name="Bonants P.J.M."/>
            <person name="Smith D.S."/>
            <person name="Levesque C.A."/>
            <person name="van der Lee T.A.J."/>
        </authorList>
    </citation>
    <scope>NUCLEOTIDE SEQUENCE [LARGE SCALE GENOMIC DNA]</scope>
    <source>
        <strain evidence="7 8">CBS 675.73</strain>
    </source>
</reference>
<feature type="region of interest" description="Disordered" evidence="5">
    <location>
        <begin position="176"/>
        <end position="201"/>
    </location>
</feature>
<dbReference type="Proteomes" id="UP000320333">
    <property type="component" value="Unassembled WGS sequence"/>
</dbReference>
<gene>
    <name evidence="7" type="ORF">CcCBS67573_g08695</name>
</gene>
<feature type="domain" description="C2H2-type" evidence="6">
    <location>
        <begin position="53"/>
        <end position="82"/>
    </location>
</feature>
<accession>A0A507EJ40</accession>
<proteinExistence type="predicted"/>
<evidence type="ECO:0000259" key="6">
    <source>
        <dbReference type="PROSITE" id="PS50157"/>
    </source>
</evidence>
<evidence type="ECO:0000313" key="7">
    <source>
        <dbReference type="EMBL" id="TPX63405.1"/>
    </source>
</evidence>
<dbReference type="STRING" id="246404.A0A507EJ40"/>
<organism evidence="7 8">
    <name type="scientific">Chytriomyces confervae</name>
    <dbReference type="NCBI Taxonomy" id="246404"/>
    <lineage>
        <taxon>Eukaryota</taxon>
        <taxon>Fungi</taxon>
        <taxon>Fungi incertae sedis</taxon>
        <taxon>Chytridiomycota</taxon>
        <taxon>Chytridiomycota incertae sedis</taxon>
        <taxon>Chytridiomycetes</taxon>
        <taxon>Chytridiales</taxon>
        <taxon>Chytriomycetaceae</taxon>
        <taxon>Chytriomyces</taxon>
    </lineage>
</organism>
<keyword evidence="1" id="KW-0479">Metal-binding</keyword>
<feature type="compositionally biased region" description="Low complexity" evidence="5">
    <location>
        <begin position="106"/>
        <end position="123"/>
    </location>
</feature>